<dbReference type="EMBL" id="JAVDSJ010000004">
    <property type="protein sequence ID" value="MDR6585337.1"/>
    <property type="molecule type" value="Genomic_DNA"/>
</dbReference>
<feature type="domain" description="ABM" evidence="1">
    <location>
        <begin position="7"/>
        <end position="96"/>
    </location>
</feature>
<evidence type="ECO:0000313" key="3">
    <source>
        <dbReference type="Proteomes" id="UP001260715"/>
    </source>
</evidence>
<keyword evidence="2" id="KW-0560">Oxidoreductase</keyword>
<dbReference type="Gene3D" id="3.30.70.100">
    <property type="match status" value="1"/>
</dbReference>
<keyword evidence="3" id="KW-1185">Reference proteome</keyword>
<dbReference type="Pfam" id="PF03992">
    <property type="entry name" value="ABM"/>
    <property type="match status" value="1"/>
</dbReference>
<reference evidence="2 3" key="1">
    <citation type="submission" date="2023-07" db="EMBL/GenBank/DDBJ databases">
        <title>Sorghum-associated microbial communities from plants grown in Nebraska, USA.</title>
        <authorList>
            <person name="Schachtman D."/>
        </authorList>
    </citation>
    <scope>NUCLEOTIDE SEQUENCE [LARGE SCALE GENOMIC DNA]</scope>
    <source>
        <strain evidence="2 3">596</strain>
    </source>
</reference>
<dbReference type="PANTHER" id="PTHR33336:SF3">
    <property type="entry name" value="ABM DOMAIN-CONTAINING PROTEIN"/>
    <property type="match status" value="1"/>
</dbReference>
<dbReference type="InterPro" id="IPR011008">
    <property type="entry name" value="Dimeric_a/b-barrel"/>
</dbReference>
<organism evidence="2 3">
    <name type="scientific">Herbaspirillum frisingense</name>
    <dbReference type="NCBI Taxonomy" id="92645"/>
    <lineage>
        <taxon>Bacteria</taxon>
        <taxon>Pseudomonadati</taxon>
        <taxon>Pseudomonadota</taxon>
        <taxon>Betaproteobacteria</taxon>
        <taxon>Burkholderiales</taxon>
        <taxon>Oxalobacteraceae</taxon>
        <taxon>Herbaspirillum</taxon>
    </lineage>
</organism>
<dbReference type="SUPFAM" id="SSF54909">
    <property type="entry name" value="Dimeric alpha+beta barrel"/>
    <property type="match status" value="1"/>
</dbReference>
<dbReference type="InterPro" id="IPR050744">
    <property type="entry name" value="AI-2_Isomerase_LsrG"/>
</dbReference>
<proteinExistence type="predicted"/>
<sequence>MNAADAITVLARWQPAPNAMAEVLALAEEMRQRSLAEPGCLGYEIYRSPAAPEAVLLVERYRDTAALEKHKQSAHYQLLVTGQVLPLLAYRKVDLLRACTPA</sequence>
<dbReference type="PROSITE" id="PS51725">
    <property type="entry name" value="ABM"/>
    <property type="match status" value="1"/>
</dbReference>
<protein>
    <submittedName>
        <fullName evidence="2">Quinol monooxygenase YgiN</fullName>
    </submittedName>
</protein>
<dbReference type="PANTHER" id="PTHR33336">
    <property type="entry name" value="QUINOL MONOOXYGENASE YGIN-RELATED"/>
    <property type="match status" value="1"/>
</dbReference>
<dbReference type="RefSeq" id="WP_102663098.1">
    <property type="nucleotide sequence ID" value="NZ_JAVDSJ010000004.1"/>
</dbReference>
<comment type="caution">
    <text evidence="2">The sequence shown here is derived from an EMBL/GenBank/DDBJ whole genome shotgun (WGS) entry which is preliminary data.</text>
</comment>
<gene>
    <name evidence="2" type="ORF">J2W50_003553</name>
</gene>
<dbReference type="Proteomes" id="UP001260715">
    <property type="component" value="Unassembled WGS sequence"/>
</dbReference>
<evidence type="ECO:0000259" key="1">
    <source>
        <dbReference type="PROSITE" id="PS51725"/>
    </source>
</evidence>
<keyword evidence="2" id="KW-0503">Monooxygenase</keyword>
<dbReference type="InterPro" id="IPR007138">
    <property type="entry name" value="ABM_dom"/>
</dbReference>
<evidence type="ECO:0000313" key="2">
    <source>
        <dbReference type="EMBL" id="MDR6585337.1"/>
    </source>
</evidence>
<dbReference type="GO" id="GO:0004497">
    <property type="term" value="F:monooxygenase activity"/>
    <property type="evidence" value="ECO:0007669"/>
    <property type="project" value="UniProtKB-KW"/>
</dbReference>
<accession>A0ABU1PHN6</accession>
<name>A0ABU1PHN6_9BURK</name>